<sequence length="505" mass="53062">MLRNFLLSFFLMSLLVLTGCNLEGKVVTYDGNVLEGVTVSLAGDATAEVATNNDGVYLFEELKSGNYIVTPKLDGFRFTPSSVSVEITEADVSGIDFEAQPENVLRVPQDYSTIQAAVDAAVDNDTVVISDGTYTSTENVKILAEKRITIRSVNGPEKTIIDCQGNGIGIVVNNGVTISGLTVTNASRGGIRGNGTSTIENCIIKNNYGERHGGGLAFEYGSPRIENCRIEENSSLSGGGGISFSYGAPELINCLIINNTSQGYGGGITSGHSDVKISGGEIRLNRSEGDGGGAELSYGDCELSNVLIANNESATRGGGLARLYGSLLMENCKIRSNQAKSYGGGAEIGYGTQRIVNTLVDGNIAKDKGSGLSFIYSNPVILNCTIAHNTSTEYTDASGVWIRGSSTTTCEIANCIVQGNRGVQMDITNPGNLSVSYSNVGQDGIAGEGNINMYPSFTDGLYHLNANSPCVDSGKDTAVATDLDGVLRPQGNGFDMGAYEYVPIE</sequence>
<reference evidence="3 4" key="1">
    <citation type="submission" date="2021-02" db="EMBL/GenBank/DDBJ databases">
        <title>Complete genome of Desulfoluna sp. strain ASN36.</title>
        <authorList>
            <person name="Takahashi A."/>
            <person name="Kojima H."/>
            <person name="Fukui M."/>
        </authorList>
    </citation>
    <scope>NUCLEOTIDE SEQUENCE [LARGE SCALE GENOMIC DNA]</scope>
    <source>
        <strain evidence="3 4">ASN36</strain>
    </source>
</reference>
<proteinExistence type="predicted"/>
<dbReference type="InterPro" id="IPR012334">
    <property type="entry name" value="Pectin_lyas_fold"/>
</dbReference>
<feature type="domain" description="Right handed beta helix" evidence="2">
    <location>
        <begin position="304"/>
        <end position="435"/>
    </location>
</feature>
<accession>A0ABM7PBB4</accession>
<dbReference type="InterPro" id="IPR006626">
    <property type="entry name" value="PbH1"/>
</dbReference>
<protein>
    <recommendedName>
        <fullName evidence="2">Right handed beta helix domain-containing protein</fullName>
    </recommendedName>
</protein>
<gene>
    <name evidence="3" type="ORF">DSLASN_04860</name>
</gene>
<feature type="domain" description="Right handed beta helix" evidence="2">
    <location>
        <begin position="158"/>
        <end position="279"/>
    </location>
</feature>
<dbReference type="InterPro" id="IPR011050">
    <property type="entry name" value="Pectin_lyase_fold/virulence"/>
</dbReference>
<dbReference type="Pfam" id="PF13229">
    <property type="entry name" value="Beta_helix"/>
    <property type="match status" value="2"/>
</dbReference>
<evidence type="ECO:0000256" key="1">
    <source>
        <dbReference type="SAM" id="SignalP"/>
    </source>
</evidence>
<evidence type="ECO:0000313" key="4">
    <source>
        <dbReference type="Proteomes" id="UP001320148"/>
    </source>
</evidence>
<dbReference type="Gene3D" id="2.60.40.1120">
    <property type="entry name" value="Carboxypeptidase-like, regulatory domain"/>
    <property type="match status" value="1"/>
</dbReference>
<dbReference type="EMBL" id="AP024488">
    <property type="protein sequence ID" value="BCS94854.1"/>
    <property type="molecule type" value="Genomic_DNA"/>
</dbReference>
<dbReference type="Pfam" id="PF13620">
    <property type="entry name" value="CarboxypepD_reg"/>
    <property type="match status" value="1"/>
</dbReference>
<dbReference type="PANTHER" id="PTHR11319">
    <property type="entry name" value="G PROTEIN-COUPLED RECEPTOR-RELATED"/>
    <property type="match status" value="1"/>
</dbReference>
<dbReference type="RefSeq" id="WP_236891158.1">
    <property type="nucleotide sequence ID" value="NZ_AP024488.1"/>
</dbReference>
<dbReference type="Gene3D" id="2.160.20.10">
    <property type="entry name" value="Single-stranded right-handed beta-helix, Pectin lyase-like"/>
    <property type="match status" value="1"/>
</dbReference>
<dbReference type="SUPFAM" id="SSF49452">
    <property type="entry name" value="Starch-binding domain-like"/>
    <property type="match status" value="1"/>
</dbReference>
<organism evidence="3 4">
    <name type="scientific">Desulfoluna limicola</name>
    <dbReference type="NCBI Taxonomy" id="2810562"/>
    <lineage>
        <taxon>Bacteria</taxon>
        <taxon>Pseudomonadati</taxon>
        <taxon>Thermodesulfobacteriota</taxon>
        <taxon>Desulfobacteria</taxon>
        <taxon>Desulfobacterales</taxon>
        <taxon>Desulfolunaceae</taxon>
        <taxon>Desulfoluna</taxon>
    </lineage>
</organism>
<dbReference type="InterPro" id="IPR013784">
    <property type="entry name" value="Carb-bd-like_fold"/>
</dbReference>
<dbReference type="InterPro" id="IPR059226">
    <property type="entry name" value="Choice_anch_Q_dom"/>
</dbReference>
<keyword evidence="4" id="KW-1185">Reference proteome</keyword>
<dbReference type="PROSITE" id="PS51257">
    <property type="entry name" value="PROKAR_LIPOPROTEIN"/>
    <property type="match status" value="1"/>
</dbReference>
<keyword evidence="1" id="KW-0732">Signal</keyword>
<evidence type="ECO:0000313" key="3">
    <source>
        <dbReference type="EMBL" id="BCS94854.1"/>
    </source>
</evidence>
<dbReference type="SUPFAM" id="SSF51126">
    <property type="entry name" value="Pectin lyase-like"/>
    <property type="match status" value="1"/>
</dbReference>
<dbReference type="PANTHER" id="PTHR11319:SF35">
    <property type="entry name" value="OUTER MEMBRANE PROTEIN PMPC-RELATED"/>
    <property type="match status" value="1"/>
</dbReference>
<dbReference type="InterPro" id="IPR039448">
    <property type="entry name" value="Beta_helix"/>
</dbReference>
<dbReference type="NCBIfam" id="NF041518">
    <property type="entry name" value="choice_anch_Q"/>
    <property type="match status" value="1"/>
</dbReference>
<feature type="chain" id="PRO_5045232174" description="Right handed beta helix domain-containing protein" evidence="1">
    <location>
        <begin position="19"/>
        <end position="505"/>
    </location>
</feature>
<evidence type="ECO:0000259" key="2">
    <source>
        <dbReference type="Pfam" id="PF13229"/>
    </source>
</evidence>
<name>A0ABM7PBB4_9BACT</name>
<dbReference type="SMART" id="SM00710">
    <property type="entry name" value="PbH1"/>
    <property type="match status" value="8"/>
</dbReference>
<dbReference type="Proteomes" id="UP001320148">
    <property type="component" value="Chromosome"/>
</dbReference>
<feature type="signal peptide" evidence="1">
    <location>
        <begin position="1"/>
        <end position="18"/>
    </location>
</feature>